<gene>
    <name evidence="8" type="ORF">B0I26_10523</name>
</gene>
<keyword evidence="9" id="KW-1185">Reference proteome</keyword>
<dbReference type="Pfam" id="PF00877">
    <property type="entry name" value="NLPC_P60"/>
    <property type="match status" value="1"/>
</dbReference>
<feature type="region of interest" description="Disordered" evidence="5">
    <location>
        <begin position="171"/>
        <end position="194"/>
    </location>
</feature>
<dbReference type="Proteomes" id="UP000248555">
    <property type="component" value="Unassembled WGS sequence"/>
</dbReference>
<feature type="signal peptide" evidence="6">
    <location>
        <begin position="1"/>
        <end position="26"/>
    </location>
</feature>
<dbReference type="Gene3D" id="1.10.101.10">
    <property type="entry name" value="PGBD-like superfamily/PGBD"/>
    <property type="match status" value="4"/>
</dbReference>
<dbReference type="Gene3D" id="3.90.1720.10">
    <property type="entry name" value="endopeptidase domain like (from Nostoc punctiforme)"/>
    <property type="match status" value="1"/>
</dbReference>
<dbReference type="InterPro" id="IPR036366">
    <property type="entry name" value="PGBDSf"/>
</dbReference>
<evidence type="ECO:0000256" key="3">
    <source>
        <dbReference type="ARBA" id="ARBA00022801"/>
    </source>
</evidence>
<sequence length="466" mass="51028">MLTPKQVIISSAFASALFMVPLAVEASELKLGMSNEQVKELQDLLKAKGFFAYHTSTGYFGPVTEKAVKEFQASVHLTPTGIVDKATYEKLKSSVSTHQPGNVLKMGAKGESVSVLQRNLKTLGYFTYPKITGYYGSVTAEAVKRFQQAYGLKADGVVDSQTLQKIQEAVQRKNKPQAASKQNENGTNSSPVLKLGTRGKEVSQLQLHLKTLGYFQYPTITDYYGSATSDAVRKFQKENGLKVTGIADSITLAKIRQAIEQKEKSQAAAPKRDVYLAIGSIGEQVKQVQMKLKQLGYFTYPTITGYYGSVTAEAVKQFQKSVQLPATGTVDSQTYELLMDKEANKTFDVMDLIADAAELLGIPYVWGGETPETGFDCSGFLVYVFKKQGISLPRTVATIWNAGKPVNAPSVGDIVFFETYQPGASHAGIYIGNNQFIHSGGTNGVSISRLDSPYWSQRYLGAKRYY</sequence>
<dbReference type="InterPro" id="IPR051202">
    <property type="entry name" value="Peptidase_C40"/>
</dbReference>
<keyword evidence="4" id="KW-0788">Thiol protease</keyword>
<dbReference type="InterPro" id="IPR002477">
    <property type="entry name" value="Peptidoglycan-bd-like"/>
</dbReference>
<evidence type="ECO:0000313" key="8">
    <source>
        <dbReference type="EMBL" id="RAK19841.1"/>
    </source>
</evidence>
<dbReference type="Pfam" id="PF01471">
    <property type="entry name" value="PG_binding_1"/>
    <property type="match status" value="4"/>
</dbReference>
<feature type="domain" description="NlpC/P60" evidence="7">
    <location>
        <begin position="346"/>
        <end position="466"/>
    </location>
</feature>
<dbReference type="PANTHER" id="PTHR47053">
    <property type="entry name" value="MUREIN DD-ENDOPEPTIDASE MEPH-RELATED"/>
    <property type="match status" value="1"/>
</dbReference>
<dbReference type="InterPro" id="IPR038765">
    <property type="entry name" value="Papain-like_cys_pep_sf"/>
</dbReference>
<dbReference type="GO" id="GO:0006508">
    <property type="term" value="P:proteolysis"/>
    <property type="evidence" value="ECO:0007669"/>
    <property type="project" value="UniProtKB-KW"/>
</dbReference>
<evidence type="ECO:0000313" key="9">
    <source>
        <dbReference type="Proteomes" id="UP000248555"/>
    </source>
</evidence>
<evidence type="ECO:0000256" key="1">
    <source>
        <dbReference type="ARBA" id="ARBA00007074"/>
    </source>
</evidence>
<dbReference type="SUPFAM" id="SSF54001">
    <property type="entry name" value="Cysteine proteinases"/>
    <property type="match status" value="1"/>
</dbReference>
<dbReference type="InterPro" id="IPR000064">
    <property type="entry name" value="NLP_P60_dom"/>
</dbReference>
<comment type="similarity">
    <text evidence="1">Belongs to the peptidase C40 family.</text>
</comment>
<evidence type="ECO:0000256" key="5">
    <source>
        <dbReference type="SAM" id="MobiDB-lite"/>
    </source>
</evidence>
<dbReference type="GO" id="GO:0008234">
    <property type="term" value="F:cysteine-type peptidase activity"/>
    <property type="evidence" value="ECO:0007669"/>
    <property type="project" value="UniProtKB-KW"/>
</dbReference>
<comment type="caution">
    <text evidence="8">The sequence shown here is derived from an EMBL/GenBank/DDBJ whole genome shotgun (WGS) entry which is preliminary data.</text>
</comment>
<evidence type="ECO:0000259" key="7">
    <source>
        <dbReference type="PROSITE" id="PS51935"/>
    </source>
</evidence>
<dbReference type="PROSITE" id="PS51935">
    <property type="entry name" value="NLPC_P60"/>
    <property type="match status" value="1"/>
</dbReference>
<reference evidence="8 9" key="1">
    <citation type="submission" date="2018-06" db="EMBL/GenBank/DDBJ databases">
        <title>Genomic Encyclopedia of Type Strains, Phase III (KMG-III): the genomes of soil and plant-associated and newly described type strains.</title>
        <authorList>
            <person name="Whitman W."/>
        </authorList>
    </citation>
    <scope>NUCLEOTIDE SEQUENCE [LARGE SCALE GENOMIC DNA]</scope>
    <source>
        <strain evidence="8 9">CGMCC 1.8979</strain>
    </source>
</reference>
<keyword evidence="3" id="KW-0378">Hydrolase</keyword>
<feature type="chain" id="PRO_5016267198" evidence="6">
    <location>
        <begin position="27"/>
        <end position="466"/>
    </location>
</feature>
<dbReference type="PANTHER" id="PTHR47053:SF1">
    <property type="entry name" value="MUREIN DD-ENDOPEPTIDASE MEPH-RELATED"/>
    <property type="match status" value="1"/>
</dbReference>
<feature type="compositionally biased region" description="Polar residues" evidence="5">
    <location>
        <begin position="177"/>
        <end position="191"/>
    </location>
</feature>
<proteinExistence type="inferred from homology"/>
<evidence type="ECO:0000256" key="6">
    <source>
        <dbReference type="SAM" id="SignalP"/>
    </source>
</evidence>
<protein>
    <submittedName>
        <fullName evidence="8">Putative peptidoglycan binding protein</fullName>
    </submittedName>
</protein>
<name>A0A327YH63_9BACL</name>
<dbReference type="EMBL" id="QLMH01000005">
    <property type="protein sequence ID" value="RAK19841.1"/>
    <property type="molecule type" value="Genomic_DNA"/>
</dbReference>
<accession>A0A327YH63</accession>
<dbReference type="InterPro" id="IPR036365">
    <property type="entry name" value="PGBD-like_sf"/>
</dbReference>
<organism evidence="8 9">
    <name type="scientific">Paranoxybacillus vitaminiphilus</name>
    <dbReference type="NCBI Taxonomy" id="581036"/>
    <lineage>
        <taxon>Bacteria</taxon>
        <taxon>Bacillati</taxon>
        <taxon>Bacillota</taxon>
        <taxon>Bacilli</taxon>
        <taxon>Bacillales</taxon>
        <taxon>Anoxybacillaceae</taxon>
        <taxon>Paranoxybacillus</taxon>
    </lineage>
</organism>
<dbReference type="AlphaFoldDB" id="A0A327YH63"/>
<evidence type="ECO:0000256" key="4">
    <source>
        <dbReference type="ARBA" id="ARBA00022807"/>
    </source>
</evidence>
<dbReference type="SUPFAM" id="SSF47090">
    <property type="entry name" value="PGBD-like"/>
    <property type="match status" value="4"/>
</dbReference>
<keyword evidence="2" id="KW-0645">Protease</keyword>
<evidence type="ECO:0000256" key="2">
    <source>
        <dbReference type="ARBA" id="ARBA00022670"/>
    </source>
</evidence>
<keyword evidence="6" id="KW-0732">Signal</keyword>